<evidence type="ECO:0000313" key="8">
    <source>
        <dbReference type="Proteomes" id="UP001229421"/>
    </source>
</evidence>
<dbReference type="GO" id="GO:0003676">
    <property type="term" value="F:nucleic acid binding"/>
    <property type="evidence" value="ECO:0007669"/>
    <property type="project" value="InterPro"/>
</dbReference>
<feature type="region of interest" description="Disordered" evidence="4">
    <location>
        <begin position="247"/>
        <end position="277"/>
    </location>
</feature>
<evidence type="ECO:0000313" key="7">
    <source>
        <dbReference type="EMBL" id="KAK1406220.1"/>
    </source>
</evidence>
<name>A0AAD8JKL5_TARER</name>
<feature type="compositionally biased region" description="Polar residues" evidence="4">
    <location>
        <begin position="1382"/>
        <end position="1392"/>
    </location>
</feature>
<feature type="region of interest" description="Disordered" evidence="4">
    <location>
        <begin position="485"/>
        <end position="521"/>
    </location>
</feature>
<dbReference type="PROSITE" id="PS50158">
    <property type="entry name" value="ZF_CCHC"/>
    <property type="match status" value="1"/>
</dbReference>
<dbReference type="GO" id="GO:0008270">
    <property type="term" value="F:zinc ion binding"/>
    <property type="evidence" value="ECO:0007669"/>
    <property type="project" value="UniProtKB-KW"/>
</dbReference>
<dbReference type="Pfam" id="PF14223">
    <property type="entry name" value="Retrotran_gag_2"/>
    <property type="match status" value="1"/>
</dbReference>
<dbReference type="InterPro" id="IPR036397">
    <property type="entry name" value="RNaseH_sf"/>
</dbReference>
<evidence type="ECO:0000256" key="4">
    <source>
        <dbReference type="SAM" id="MobiDB-lite"/>
    </source>
</evidence>
<feature type="compositionally biased region" description="Acidic residues" evidence="4">
    <location>
        <begin position="1393"/>
        <end position="1404"/>
    </location>
</feature>
<feature type="compositionally biased region" description="Basic and acidic residues" evidence="4">
    <location>
        <begin position="436"/>
        <end position="446"/>
    </location>
</feature>
<dbReference type="InterPro" id="IPR036875">
    <property type="entry name" value="Znf_CCHC_sf"/>
</dbReference>
<dbReference type="SMART" id="SM00343">
    <property type="entry name" value="ZnF_C2HC"/>
    <property type="match status" value="1"/>
</dbReference>
<dbReference type="PANTHER" id="PTHR42648:SF32">
    <property type="entry name" value="RIBONUCLEASE H-LIKE DOMAIN, GAG-PRE-INTEGRASE DOMAIN PROTEIN-RELATED"/>
    <property type="match status" value="1"/>
</dbReference>
<feature type="compositionally biased region" description="Low complexity" evidence="4">
    <location>
        <begin position="502"/>
        <end position="511"/>
    </location>
</feature>
<evidence type="ECO:0000256" key="2">
    <source>
        <dbReference type="PROSITE-ProRule" id="PRU00047"/>
    </source>
</evidence>
<feature type="compositionally biased region" description="Polar residues" evidence="4">
    <location>
        <begin position="261"/>
        <end position="277"/>
    </location>
</feature>
<dbReference type="GO" id="GO:0006508">
    <property type="term" value="P:proteolysis"/>
    <property type="evidence" value="ECO:0007669"/>
    <property type="project" value="UniProtKB-KW"/>
</dbReference>
<feature type="region of interest" description="Disordered" evidence="4">
    <location>
        <begin position="1"/>
        <end position="45"/>
    </location>
</feature>
<protein>
    <recommendedName>
        <fullName evidence="9">Retrovirus-related Pol polyprotein from transposon TNT 1-94</fullName>
    </recommendedName>
</protein>
<dbReference type="GO" id="GO:0008233">
    <property type="term" value="F:peptidase activity"/>
    <property type="evidence" value="ECO:0007669"/>
    <property type="project" value="UniProtKB-KW"/>
</dbReference>
<feature type="compositionally biased region" description="Polar residues" evidence="4">
    <location>
        <begin position="1405"/>
        <end position="1424"/>
    </location>
</feature>
<dbReference type="InterPro" id="IPR039537">
    <property type="entry name" value="Retrotran_Ty1/copia-like"/>
</dbReference>
<dbReference type="SUPFAM" id="SSF57756">
    <property type="entry name" value="Retrovirus zinc finger-like domains"/>
    <property type="match status" value="1"/>
</dbReference>
<keyword evidence="3" id="KW-0175">Coiled coil</keyword>
<evidence type="ECO:0000259" key="5">
    <source>
        <dbReference type="PROSITE" id="PS50158"/>
    </source>
</evidence>
<evidence type="ECO:0000256" key="1">
    <source>
        <dbReference type="ARBA" id="ARBA00022670"/>
    </source>
</evidence>
<dbReference type="PROSITE" id="PS50994">
    <property type="entry name" value="INTEGRASE"/>
    <property type="match status" value="1"/>
</dbReference>
<feature type="region of interest" description="Disordered" evidence="4">
    <location>
        <begin position="392"/>
        <end position="446"/>
    </location>
</feature>
<feature type="compositionally biased region" description="Acidic residues" evidence="4">
    <location>
        <begin position="485"/>
        <end position="495"/>
    </location>
</feature>
<reference evidence="7" key="1">
    <citation type="journal article" date="2023" name="bioRxiv">
        <title>Improved chromosome-level genome assembly for marigold (Tagetes erecta).</title>
        <authorList>
            <person name="Jiang F."/>
            <person name="Yuan L."/>
            <person name="Wang S."/>
            <person name="Wang H."/>
            <person name="Xu D."/>
            <person name="Wang A."/>
            <person name="Fan W."/>
        </authorList>
    </citation>
    <scope>NUCLEOTIDE SEQUENCE</scope>
    <source>
        <strain evidence="7">WSJ</strain>
        <tissue evidence="7">Leaf</tissue>
    </source>
</reference>
<dbReference type="EMBL" id="JAUHHV010000012">
    <property type="protein sequence ID" value="KAK1406220.1"/>
    <property type="molecule type" value="Genomic_DNA"/>
</dbReference>
<gene>
    <name evidence="7" type="ORF">QVD17_41509</name>
</gene>
<keyword evidence="1" id="KW-0378">Hydrolase</keyword>
<dbReference type="PANTHER" id="PTHR42648">
    <property type="entry name" value="TRANSPOSASE, PUTATIVE-RELATED"/>
    <property type="match status" value="1"/>
</dbReference>
<dbReference type="Pfam" id="PF00098">
    <property type="entry name" value="zf-CCHC"/>
    <property type="match status" value="1"/>
</dbReference>
<keyword evidence="2" id="KW-0863">Zinc-finger</keyword>
<dbReference type="InterPro" id="IPR001584">
    <property type="entry name" value="Integrase_cat-core"/>
</dbReference>
<sequence>MAPTDDSDNRVPRLVNRPHIPTQTAPDSASTYTKDSTEPYPEDNLSAEDLRKVKNDSKAYSLMCKGLSLQVLSRLDAYQTGYTCFKALKSICEGGEQLRSLKKSKLKRQLELFEHINGETVHQMMNRFVHLTTAMLNLGVKTELQDLNDLLLCALPSSWKQTVTLLKHTEKFPMELDLLIGKIEEVEIDEGSRNTDRSSSQTQYKYVVNPANTVKNAFLAQDAMKFEEEGDLFVGASFYTDSSYFPSSPTYSQPQSPPRAQVQSQNLKNQSENQSSNVQAKVKDVMNILLQDDETKTAFTAFMASFQAYQGSHLSQMDVVLQDLFEMDPVDVEEMDLNWQMVMVAYRTQKHAYVNRSYKPHANKTVGFDKSKARCFNCNQYGHFSRECKAPKNQNFNDQASSSNQGQGQSSQQFSSYQSRNQRSFQKPYQSLPMPELKDEGKKPEDQTKALVVSVKDGYDWSAYAEQFTSDLTSNLALVCEIEEDWSEEGDESESEVALMATSSESSSSTEQPKVSNNLPPNYVPLPADVKERLCSEQCIQQVEHYRTHSFKIGDKLGKHEKLHEQLKIDHKISDEKILSLKESWNKTLKELELVTKQLEEMTKNFEQEKVAHAVTQVELSKVKSCKTMVQQLVSERGNKTKTGLGFTHEPMPNSITQTLPENFNEFDHSPENERKFKEIQRSKSESEGSEVLMESLKEEDGVTTEADDEASNKSEPVLIQLVEYPKLNPEPEQTVKDEGEFSGYNDPEYIKWKKEQKAQVANQLMKKQEVKKAEVSNAKVQKLKSKTNQSETKQSKGKSVLKSNDNTKVQSVKTDKVKIDKKVSKDKKIKFVSAGTFDLNGSYGKPINSPIKSNSGLKTGSCPKSSAVNEKRIESKKVNSFKPRALMVRNQKFENNLDPKLEERFSALRRKQSMNANGRNNSFQHQNLMNETNFQNIQYQQVTIVRPRRPINSWFVDSGCSRHMTGNHALLQDFKLKNGTHVAFGGDAGGKITGEGTVSNGIDAETETTCLIAHASNDESQLWHRRLGHSNFRNMNRLVTGNHAVGIPSKKFSTTDLCPACLKGKQHRMSFKSKKENSISKPLQMLHMDLFGPTNVQSIGKKSYCFVIIDDFTRFSWVYFLHAKSETAELLKEFIIKVENQLECKVKILRSDNGTEFKNTNVDLFCAEKGIARQFSAPRTPQQNGVAERKNRTLIEAARSMLADAKIPITFWDEAIATACFVQNRTLLVQDKNKTSYELLFGRKPNISYLKAFGCPVSILNLNEHLGKFESKSDDGFFLGYSSVSKAYRVFNSKTNTVIETINVKFSENSFPSVAHGPEWLFDLDSLSKSFNSDLFDFLGKSRKESGDLGCFSDDSDNDDDGNLNSEYPFMSFHNPDHVKSSQAPGPSGSQDDQESNNLEDDVNPQSSPNDGGSVQNQPSSDPNAEVIPESFDYFINSPDQCKEVTYQFIEFTRNILSLRLLGR</sequence>
<dbReference type="InterPro" id="IPR054722">
    <property type="entry name" value="PolX-like_BBD"/>
</dbReference>
<dbReference type="Gene3D" id="4.10.60.10">
    <property type="entry name" value="Zinc finger, CCHC-type"/>
    <property type="match status" value="1"/>
</dbReference>
<keyword evidence="2" id="KW-0862">Zinc</keyword>
<evidence type="ECO:0000259" key="6">
    <source>
        <dbReference type="PROSITE" id="PS50994"/>
    </source>
</evidence>
<feature type="region of interest" description="Disordered" evidence="4">
    <location>
        <begin position="664"/>
        <end position="713"/>
    </location>
</feature>
<feature type="domain" description="Integrase catalytic" evidence="6">
    <location>
        <begin position="1079"/>
        <end position="1245"/>
    </location>
</feature>
<evidence type="ECO:0008006" key="9">
    <source>
        <dbReference type="Google" id="ProtNLM"/>
    </source>
</evidence>
<dbReference type="SUPFAM" id="SSF53098">
    <property type="entry name" value="Ribonuclease H-like"/>
    <property type="match status" value="1"/>
</dbReference>
<dbReference type="Gene3D" id="3.30.420.10">
    <property type="entry name" value="Ribonuclease H-like superfamily/Ribonuclease H"/>
    <property type="match status" value="1"/>
</dbReference>
<dbReference type="InterPro" id="IPR012337">
    <property type="entry name" value="RNaseH-like_sf"/>
</dbReference>
<feature type="compositionally biased region" description="Low complexity" evidence="4">
    <location>
        <begin position="399"/>
        <end position="426"/>
    </location>
</feature>
<dbReference type="Proteomes" id="UP001229421">
    <property type="component" value="Unassembled WGS sequence"/>
</dbReference>
<dbReference type="InterPro" id="IPR001878">
    <property type="entry name" value="Znf_CCHC"/>
</dbReference>
<dbReference type="Pfam" id="PF22936">
    <property type="entry name" value="Pol_BBD"/>
    <property type="match status" value="1"/>
</dbReference>
<evidence type="ECO:0000256" key="3">
    <source>
        <dbReference type="SAM" id="Coils"/>
    </source>
</evidence>
<organism evidence="7 8">
    <name type="scientific">Tagetes erecta</name>
    <name type="common">African marigold</name>
    <dbReference type="NCBI Taxonomy" id="13708"/>
    <lineage>
        <taxon>Eukaryota</taxon>
        <taxon>Viridiplantae</taxon>
        <taxon>Streptophyta</taxon>
        <taxon>Embryophyta</taxon>
        <taxon>Tracheophyta</taxon>
        <taxon>Spermatophyta</taxon>
        <taxon>Magnoliopsida</taxon>
        <taxon>eudicotyledons</taxon>
        <taxon>Gunneridae</taxon>
        <taxon>Pentapetalae</taxon>
        <taxon>asterids</taxon>
        <taxon>campanulids</taxon>
        <taxon>Asterales</taxon>
        <taxon>Asteraceae</taxon>
        <taxon>Asteroideae</taxon>
        <taxon>Heliantheae alliance</taxon>
        <taxon>Tageteae</taxon>
        <taxon>Tagetes</taxon>
    </lineage>
</organism>
<feature type="domain" description="CCHC-type" evidence="5">
    <location>
        <begin position="374"/>
        <end position="389"/>
    </location>
</feature>
<feature type="region of interest" description="Disordered" evidence="4">
    <location>
        <begin position="1353"/>
        <end position="1427"/>
    </location>
</feature>
<keyword evidence="1" id="KW-0645">Protease</keyword>
<keyword evidence="2" id="KW-0479">Metal-binding</keyword>
<feature type="coiled-coil region" evidence="3">
    <location>
        <begin position="582"/>
        <end position="612"/>
    </location>
</feature>
<comment type="caution">
    <text evidence="7">The sequence shown here is derived from an EMBL/GenBank/DDBJ whole genome shotgun (WGS) entry which is preliminary data.</text>
</comment>
<feature type="compositionally biased region" description="Polar residues" evidence="4">
    <location>
        <begin position="21"/>
        <end position="34"/>
    </location>
</feature>
<dbReference type="Pfam" id="PF13976">
    <property type="entry name" value="gag_pre-integrs"/>
    <property type="match status" value="1"/>
</dbReference>
<feature type="region of interest" description="Disordered" evidence="4">
    <location>
        <begin position="771"/>
        <end position="809"/>
    </location>
</feature>
<proteinExistence type="predicted"/>
<keyword evidence="8" id="KW-1185">Reference proteome</keyword>
<accession>A0AAD8JKL5</accession>
<dbReference type="GO" id="GO:0015074">
    <property type="term" value="P:DNA integration"/>
    <property type="evidence" value="ECO:0007669"/>
    <property type="project" value="InterPro"/>
</dbReference>
<dbReference type="InterPro" id="IPR057670">
    <property type="entry name" value="SH3_retrovirus"/>
</dbReference>
<dbReference type="Pfam" id="PF25597">
    <property type="entry name" value="SH3_retrovirus"/>
    <property type="match status" value="1"/>
</dbReference>
<dbReference type="Pfam" id="PF00665">
    <property type="entry name" value="rve"/>
    <property type="match status" value="1"/>
</dbReference>
<feature type="compositionally biased region" description="Basic and acidic residues" evidence="4">
    <location>
        <begin position="666"/>
        <end position="687"/>
    </location>
</feature>
<dbReference type="InterPro" id="IPR025724">
    <property type="entry name" value="GAG-pre-integrase_dom"/>
</dbReference>